<dbReference type="InterPro" id="IPR014284">
    <property type="entry name" value="RNA_pol_sigma-70_dom"/>
</dbReference>
<dbReference type="Gene3D" id="1.10.10.10">
    <property type="entry name" value="Winged helix-like DNA-binding domain superfamily/Winged helix DNA-binding domain"/>
    <property type="match status" value="1"/>
</dbReference>
<dbReference type="PATRIC" id="fig|48936.3.peg.4166"/>
<evidence type="ECO:0000256" key="3">
    <source>
        <dbReference type="ARBA" id="ARBA00023082"/>
    </source>
</evidence>
<evidence type="ECO:0000259" key="5">
    <source>
        <dbReference type="Pfam" id="PF08281"/>
    </source>
</evidence>
<evidence type="ECO:0000313" key="6">
    <source>
        <dbReference type="EMBL" id="KHS42575.1"/>
    </source>
</evidence>
<dbReference type="GO" id="GO:0006352">
    <property type="term" value="P:DNA-templated transcription initiation"/>
    <property type="evidence" value="ECO:0007669"/>
    <property type="project" value="InterPro"/>
</dbReference>
<feature type="domain" description="RNA polymerase sigma factor 70 region 4 type 2" evidence="5">
    <location>
        <begin position="159"/>
        <end position="211"/>
    </location>
</feature>
<reference evidence="6 7" key="1">
    <citation type="submission" date="2014-10" db="EMBL/GenBank/DDBJ databases">
        <title>Draft genome sequence of Novosphingobium subterraneum DSM 12447.</title>
        <authorList>
            <person name="Gan H.M."/>
            <person name="Gan H.Y."/>
            <person name="Savka M.A."/>
        </authorList>
    </citation>
    <scope>NUCLEOTIDE SEQUENCE [LARGE SCALE GENOMIC DNA]</scope>
    <source>
        <strain evidence="6 7">DSM 12447</strain>
    </source>
</reference>
<dbReference type="InterPro" id="IPR013249">
    <property type="entry name" value="RNA_pol_sigma70_r4_t2"/>
</dbReference>
<accession>A0A0B8ZHS8</accession>
<keyword evidence="7" id="KW-1185">Reference proteome</keyword>
<dbReference type="GO" id="GO:0003677">
    <property type="term" value="F:DNA binding"/>
    <property type="evidence" value="ECO:0007669"/>
    <property type="project" value="InterPro"/>
</dbReference>
<dbReference type="SUPFAM" id="SSF88659">
    <property type="entry name" value="Sigma3 and sigma4 domains of RNA polymerase sigma factors"/>
    <property type="match status" value="1"/>
</dbReference>
<gene>
    <name evidence="6" type="ORF">NJ75_04137</name>
</gene>
<dbReference type="Gene3D" id="1.10.1740.10">
    <property type="match status" value="1"/>
</dbReference>
<evidence type="ECO:0000313" key="7">
    <source>
        <dbReference type="Proteomes" id="UP000031338"/>
    </source>
</evidence>
<dbReference type="EMBL" id="JRVC01000028">
    <property type="protein sequence ID" value="KHS42575.1"/>
    <property type="molecule type" value="Genomic_DNA"/>
</dbReference>
<dbReference type="CDD" id="cd06171">
    <property type="entry name" value="Sigma70_r4"/>
    <property type="match status" value="1"/>
</dbReference>
<dbReference type="InterPro" id="IPR036388">
    <property type="entry name" value="WH-like_DNA-bd_sf"/>
</dbReference>
<comment type="caution">
    <text evidence="6">The sequence shown here is derived from an EMBL/GenBank/DDBJ whole genome shotgun (WGS) entry which is preliminary data.</text>
</comment>
<comment type="similarity">
    <text evidence="1">Belongs to the sigma-70 factor family. ECF subfamily.</text>
</comment>
<dbReference type="SUPFAM" id="SSF88946">
    <property type="entry name" value="Sigma2 domain of RNA polymerase sigma factors"/>
    <property type="match status" value="1"/>
</dbReference>
<evidence type="ECO:0000256" key="4">
    <source>
        <dbReference type="ARBA" id="ARBA00023163"/>
    </source>
</evidence>
<dbReference type="InterPro" id="IPR013325">
    <property type="entry name" value="RNA_pol_sigma_r2"/>
</dbReference>
<dbReference type="NCBIfam" id="TIGR02937">
    <property type="entry name" value="sigma70-ECF"/>
    <property type="match status" value="1"/>
</dbReference>
<dbReference type="STRING" id="48936.NJ75_04137"/>
<keyword evidence="2" id="KW-0805">Transcription regulation</keyword>
<keyword evidence="3" id="KW-0731">Sigma factor</keyword>
<organism evidence="6 7">
    <name type="scientific">Novosphingobium subterraneum</name>
    <dbReference type="NCBI Taxonomy" id="48936"/>
    <lineage>
        <taxon>Bacteria</taxon>
        <taxon>Pseudomonadati</taxon>
        <taxon>Pseudomonadota</taxon>
        <taxon>Alphaproteobacteria</taxon>
        <taxon>Sphingomonadales</taxon>
        <taxon>Sphingomonadaceae</taxon>
        <taxon>Novosphingobium</taxon>
    </lineage>
</organism>
<dbReference type="GO" id="GO:0016987">
    <property type="term" value="F:sigma factor activity"/>
    <property type="evidence" value="ECO:0007669"/>
    <property type="project" value="UniProtKB-KW"/>
</dbReference>
<evidence type="ECO:0000256" key="1">
    <source>
        <dbReference type="ARBA" id="ARBA00010641"/>
    </source>
</evidence>
<dbReference type="InterPro" id="IPR013324">
    <property type="entry name" value="RNA_pol_sigma_r3/r4-like"/>
</dbReference>
<proteinExistence type="inferred from homology"/>
<dbReference type="PANTHER" id="PTHR43133">
    <property type="entry name" value="RNA POLYMERASE ECF-TYPE SIGMA FACTO"/>
    <property type="match status" value="1"/>
</dbReference>
<dbReference type="Pfam" id="PF08281">
    <property type="entry name" value="Sigma70_r4_2"/>
    <property type="match status" value="1"/>
</dbReference>
<protein>
    <submittedName>
        <fullName evidence="6">ECF-type sigma factor</fullName>
    </submittedName>
</protein>
<dbReference type="Proteomes" id="UP000031338">
    <property type="component" value="Unassembled WGS sequence"/>
</dbReference>
<evidence type="ECO:0000256" key="2">
    <source>
        <dbReference type="ARBA" id="ARBA00023015"/>
    </source>
</evidence>
<name>A0A0B8ZHS8_9SPHN</name>
<dbReference type="PANTHER" id="PTHR43133:SF63">
    <property type="entry name" value="RNA POLYMERASE SIGMA FACTOR FECI-RELATED"/>
    <property type="match status" value="1"/>
</dbReference>
<dbReference type="AlphaFoldDB" id="A0A0B8ZHS8"/>
<dbReference type="InterPro" id="IPR039425">
    <property type="entry name" value="RNA_pol_sigma-70-like"/>
</dbReference>
<keyword evidence="4" id="KW-0804">Transcription</keyword>
<sequence>MSKSFGAKGKGACLQTCSQDPANRRNASRAGAWRLTKILAAQAGHDSHGQNTAEALPPDLAAIEAEFRRSRLSLLRKLAHKTGMTLAEDLVQQVFVRLMTSRQRQIENLTGYVRVAADNARKDLIRQELRQHQCSHEPFEDIHPGCDLQAQLEARDRLARLEQALARLKPLTRNIFLARRLDGYSYAEIAEQTGLSVRGVEKQMSRALRALARHLAED</sequence>